<sequence>MLICMDRILCRTSDNFAIFCPHSFGLQSFAGPTLLINAHAANIHPLSNLNLSRNLTLLQHWNVFHSHLVQQIVKSPAIKKRTMV</sequence>
<reference evidence="1" key="1">
    <citation type="submission" date="2022-03" db="EMBL/GenBank/DDBJ databases">
        <authorList>
            <person name="Sayadi A."/>
        </authorList>
    </citation>
    <scope>NUCLEOTIDE SEQUENCE</scope>
</reference>
<dbReference type="EMBL" id="CAKOFQ010007311">
    <property type="protein sequence ID" value="CAH1997998.1"/>
    <property type="molecule type" value="Genomic_DNA"/>
</dbReference>
<evidence type="ECO:0000313" key="1">
    <source>
        <dbReference type="EMBL" id="CAH1997998.1"/>
    </source>
</evidence>
<dbReference type="AlphaFoldDB" id="A0A9P0LQG2"/>
<proteinExistence type="predicted"/>
<gene>
    <name evidence="1" type="ORF">ACAOBT_LOCUS24088</name>
</gene>
<keyword evidence="2" id="KW-1185">Reference proteome</keyword>
<name>A0A9P0LQG2_ACAOB</name>
<comment type="caution">
    <text evidence="1">The sequence shown here is derived from an EMBL/GenBank/DDBJ whole genome shotgun (WGS) entry which is preliminary data.</text>
</comment>
<dbReference type="Proteomes" id="UP001152888">
    <property type="component" value="Unassembled WGS sequence"/>
</dbReference>
<accession>A0A9P0LQG2</accession>
<protein>
    <submittedName>
        <fullName evidence="1">Uncharacterized protein</fullName>
    </submittedName>
</protein>
<evidence type="ECO:0000313" key="2">
    <source>
        <dbReference type="Proteomes" id="UP001152888"/>
    </source>
</evidence>
<organism evidence="1 2">
    <name type="scientific">Acanthoscelides obtectus</name>
    <name type="common">Bean weevil</name>
    <name type="synonym">Bruchus obtectus</name>
    <dbReference type="NCBI Taxonomy" id="200917"/>
    <lineage>
        <taxon>Eukaryota</taxon>
        <taxon>Metazoa</taxon>
        <taxon>Ecdysozoa</taxon>
        <taxon>Arthropoda</taxon>
        <taxon>Hexapoda</taxon>
        <taxon>Insecta</taxon>
        <taxon>Pterygota</taxon>
        <taxon>Neoptera</taxon>
        <taxon>Endopterygota</taxon>
        <taxon>Coleoptera</taxon>
        <taxon>Polyphaga</taxon>
        <taxon>Cucujiformia</taxon>
        <taxon>Chrysomeloidea</taxon>
        <taxon>Chrysomelidae</taxon>
        <taxon>Bruchinae</taxon>
        <taxon>Bruchini</taxon>
        <taxon>Acanthoscelides</taxon>
    </lineage>
</organism>
<dbReference type="OrthoDB" id="7605699at2759"/>